<dbReference type="InterPro" id="IPR036390">
    <property type="entry name" value="WH_DNA-bd_sf"/>
</dbReference>
<dbReference type="Proteomes" id="UP000603865">
    <property type="component" value="Unassembled WGS sequence"/>
</dbReference>
<dbReference type="Gene3D" id="1.10.10.10">
    <property type="entry name" value="Winged helix-like DNA-binding domain superfamily/Winged helix DNA-binding domain"/>
    <property type="match status" value="1"/>
</dbReference>
<dbReference type="SUPFAM" id="SSF100950">
    <property type="entry name" value="NagB/RpiA/CoA transferase-like"/>
    <property type="match status" value="1"/>
</dbReference>
<sequence length="251" mass="27135">MQKDRQDDILSLLGERDGASVGELSKLLGVSEVTIRSDLTGLAQAGLVRRTRGGARPLNVSERPLEETTKQHSAIKRRIGAAAAQRVQDGQTIFLDVGSTTTEIARHLSPNLRGVTVVTNGLNIALELERYSGLHIIVTGGSLRRLQHSLVAPYALELLSRIRADVLFLGCNGVDAQHGVTNLNFGEAEVKARMVEYAREVVVVADPSKIGQVTRAHIVPVNRVQVLMTGRQADQDALCALSEQIPEIVTV</sequence>
<evidence type="ECO:0000313" key="5">
    <source>
        <dbReference type="Proteomes" id="UP000603865"/>
    </source>
</evidence>
<evidence type="ECO:0000256" key="1">
    <source>
        <dbReference type="ARBA" id="ARBA00023015"/>
    </source>
</evidence>
<dbReference type="SMART" id="SM00420">
    <property type="entry name" value="HTH_DEOR"/>
    <property type="match status" value="1"/>
</dbReference>
<evidence type="ECO:0000313" key="4">
    <source>
        <dbReference type="EMBL" id="GGQ95684.1"/>
    </source>
</evidence>
<dbReference type="Pfam" id="PF08220">
    <property type="entry name" value="HTH_DeoR"/>
    <property type="match status" value="1"/>
</dbReference>
<name>A0A918BWD8_9DEIO</name>
<evidence type="ECO:0000256" key="2">
    <source>
        <dbReference type="ARBA" id="ARBA00023163"/>
    </source>
</evidence>
<dbReference type="SMART" id="SM01134">
    <property type="entry name" value="DeoRC"/>
    <property type="match status" value="1"/>
</dbReference>
<keyword evidence="5" id="KW-1185">Reference proteome</keyword>
<organism evidence="4 5">
    <name type="scientific">Deinococcus ruber</name>
    <dbReference type="NCBI Taxonomy" id="1848197"/>
    <lineage>
        <taxon>Bacteria</taxon>
        <taxon>Thermotogati</taxon>
        <taxon>Deinococcota</taxon>
        <taxon>Deinococci</taxon>
        <taxon>Deinococcales</taxon>
        <taxon>Deinococcaceae</taxon>
        <taxon>Deinococcus</taxon>
    </lineage>
</organism>
<dbReference type="PROSITE" id="PS51000">
    <property type="entry name" value="HTH_DEOR_2"/>
    <property type="match status" value="1"/>
</dbReference>
<dbReference type="InterPro" id="IPR014036">
    <property type="entry name" value="DeoR-like_C"/>
</dbReference>
<keyword evidence="1" id="KW-0805">Transcription regulation</keyword>
<dbReference type="InterPro" id="IPR050313">
    <property type="entry name" value="Carb_Metab_HTH_regulators"/>
</dbReference>
<dbReference type="PRINTS" id="PR00037">
    <property type="entry name" value="HTHLACR"/>
</dbReference>
<dbReference type="GO" id="GO:0003700">
    <property type="term" value="F:DNA-binding transcription factor activity"/>
    <property type="evidence" value="ECO:0007669"/>
    <property type="project" value="InterPro"/>
</dbReference>
<dbReference type="Gene3D" id="3.40.50.1360">
    <property type="match status" value="1"/>
</dbReference>
<accession>A0A918BWD8</accession>
<evidence type="ECO:0000259" key="3">
    <source>
        <dbReference type="PROSITE" id="PS51000"/>
    </source>
</evidence>
<dbReference type="InterPro" id="IPR001034">
    <property type="entry name" value="DeoR_HTH"/>
</dbReference>
<gene>
    <name evidence="4" type="ORF">GCM10008957_05260</name>
</gene>
<reference evidence="4" key="2">
    <citation type="submission" date="2020-09" db="EMBL/GenBank/DDBJ databases">
        <authorList>
            <person name="Sun Q."/>
            <person name="Ohkuma M."/>
        </authorList>
    </citation>
    <scope>NUCLEOTIDE SEQUENCE</scope>
    <source>
        <strain evidence="4">JCM 31311</strain>
    </source>
</reference>
<proteinExistence type="predicted"/>
<feature type="domain" description="HTH deoR-type" evidence="3">
    <location>
        <begin position="2"/>
        <end position="57"/>
    </location>
</feature>
<dbReference type="PANTHER" id="PTHR30363">
    <property type="entry name" value="HTH-TYPE TRANSCRIPTIONAL REGULATOR SRLR-RELATED"/>
    <property type="match status" value="1"/>
</dbReference>
<dbReference type="InterPro" id="IPR036388">
    <property type="entry name" value="WH-like_DNA-bd_sf"/>
</dbReference>
<dbReference type="AlphaFoldDB" id="A0A918BWD8"/>
<keyword evidence="2" id="KW-0804">Transcription</keyword>
<dbReference type="EMBL" id="BMQL01000001">
    <property type="protein sequence ID" value="GGQ95684.1"/>
    <property type="molecule type" value="Genomic_DNA"/>
</dbReference>
<comment type="caution">
    <text evidence="4">The sequence shown here is derived from an EMBL/GenBank/DDBJ whole genome shotgun (WGS) entry which is preliminary data.</text>
</comment>
<dbReference type="SUPFAM" id="SSF46785">
    <property type="entry name" value="Winged helix' DNA-binding domain"/>
    <property type="match status" value="1"/>
</dbReference>
<reference evidence="4" key="1">
    <citation type="journal article" date="2014" name="Int. J. Syst. Evol. Microbiol.">
        <title>Complete genome sequence of Corynebacterium casei LMG S-19264T (=DSM 44701T), isolated from a smear-ripened cheese.</title>
        <authorList>
            <consortium name="US DOE Joint Genome Institute (JGI-PGF)"/>
            <person name="Walter F."/>
            <person name="Albersmeier A."/>
            <person name="Kalinowski J."/>
            <person name="Ruckert C."/>
        </authorList>
    </citation>
    <scope>NUCLEOTIDE SEQUENCE</scope>
    <source>
        <strain evidence="4">JCM 31311</strain>
    </source>
</reference>
<dbReference type="RefSeq" id="WP_189087907.1">
    <property type="nucleotide sequence ID" value="NZ_BMQL01000001.1"/>
</dbReference>
<dbReference type="Pfam" id="PF00455">
    <property type="entry name" value="DeoRC"/>
    <property type="match status" value="1"/>
</dbReference>
<dbReference type="InterPro" id="IPR037171">
    <property type="entry name" value="NagB/RpiA_transferase-like"/>
</dbReference>
<protein>
    <submittedName>
        <fullName evidence="4">DeoR family transcriptional regulator</fullName>
    </submittedName>
</protein>
<dbReference type="PANTHER" id="PTHR30363:SF44">
    <property type="entry name" value="AGA OPERON TRANSCRIPTIONAL REPRESSOR-RELATED"/>
    <property type="match status" value="1"/>
</dbReference>